<dbReference type="InterPro" id="IPR037185">
    <property type="entry name" value="EmrE-like"/>
</dbReference>
<evidence type="ECO:0000313" key="3">
    <source>
        <dbReference type="EMBL" id="GGF28205.1"/>
    </source>
</evidence>
<keyword evidence="1" id="KW-0812">Transmembrane</keyword>
<feature type="transmembrane region" description="Helical" evidence="1">
    <location>
        <begin position="125"/>
        <end position="143"/>
    </location>
</feature>
<comment type="caution">
    <text evidence="3">The sequence shown here is derived from an EMBL/GenBank/DDBJ whole genome shotgun (WGS) entry which is preliminary data.</text>
</comment>
<dbReference type="InterPro" id="IPR052756">
    <property type="entry name" value="Alkyne_AA_exporter"/>
</dbReference>
<feature type="transmembrane region" description="Helical" evidence="1">
    <location>
        <begin position="213"/>
        <end position="231"/>
    </location>
</feature>
<keyword evidence="4" id="KW-1185">Reference proteome</keyword>
<dbReference type="AlphaFoldDB" id="A0A8J3E384"/>
<name>A0A8J3E384_9PROT</name>
<reference evidence="3" key="1">
    <citation type="journal article" date="2014" name="Int. J. Syst. Evol. Microbiol.">
        <title>Complete genome sequence of Corynebacterium casei LMG S-19264T (=DSM 44701T), isolated from a smear-ripened cheese.</title>
        <authorList>
            <consortium name="US DOE Joint Genome Institute (JGI-PGF)"/>
            <person name="Walter F."/>
            <person name="Albersmeier A."/>
            <person name="Kalinowski J."/>
            <person name="Ruckert C."/>
        </authorList>
    </citation>
    <scope>NUCLEOTIDE SEQUENCE</scope>
    <source>
        <strain evidence="3">CGMCC 1.15725</strain>
    </source>
</reference>
<evidence type="ECO:0000259" key="2">
    <source>
        <dbReference type="Pfam" id="PF00892"/>
    </source>
</evidence>
<feature type="transmembrane region" description="Helical" evidence="1">
    <location>
        <begin position="243"/>
        <end position="262"/>
    </location>
</feature>
<organism evidence="3 4">
    <name type="scientific">Aliidongia dinghuensis</name>
    <dbReference type="NCBI Taxonomy" id="1867774"/>
    <lineage>
        <taxon>Bacteria</taxon>
        <taxon>Pseudomonadati</taxon>
        <taxon>Pseudomonadota</taxon>
        <taxon>Alphaproteobacteria</taxon>
        <taxon>Rhodospirillales</taxon>
        <taxon>Dongiaceae</taxon>
        <taxon>Aliidongia</taxon>
    </lineage>
</organism>
<dbReference type="Pfam" id="PF00892">
    <property type="entry name" value="EamA"/>
    <property type="match status" value="2"/>
</dbReference>
<feature type="transmembrane region" description="Helical" evidence="1">
    <location>
        <begin position="181"/>
        <end position="201"/>
    </location>
</feature>
<protein>
    <submittedName>
        <fullName evidence="3">Membrane protein</fullName>
    </submittedName>
</protein>
<dbReference type="PANTHER" id="PTHR12715">
    <property type="entry name" value="TRANSPORTER, DRUG/METABOLITE EXPORTER FAMILY"/>
    <property type="match status" value="1"/>
</dbReference>
<dbReference type="PANTHER" id="PTHR12715:SF4">
    <property type="entry name" value="EAMA DOMAIN-CONTAINING PROTEIN"/>
    <property type="match status" value="1"/>
</dbReference>
<feature type="domain" description="EamA" evidence="2">
    <location>
        <begin position="153"/>
        <end position="285"/>
    </location>
</feature>
<dbReference type="Proteomes" id="UP000646365">
    <property type="component" value="Unassembled WGS sequence"/>
</dbReference>
<evidence type="ECO:0000256" key="1">
    <source>
        <dbReference type="SAM" id="Phobius"/>
    </source>
</evidence>
<reference evidence="3" key="2">
    <citation type="submission" date="2020-09" db="EMBL/GenBank/DDBJ databases">
        <authorList>
            <person name="Sun Q."/>
            <person name="Zhou Y."/>
        </authorList>
    </citation>
    <scope>NUCLEOTIDE SEQUENCE</scope>
    <source>
        <strain evidence="3">CGMCC 1.15725</strain>
    </source>
</reference>
<dbReference type="PROSITE" id="PS51257">
    <property type="entry name" value="PROKAR_LIPOPROTEIN"/>
    <property type="match status" value="1"/>
</dbReference>
<accession>A0A8J3E384</accession>
<dbReference type="InterPro" id="IPR000620">
    <property type="entry name" value="EamA_dom"/>
</dbReference>
<dbReference type="SUPFAM" id="SSF103481">
    <property type="entry name" value="Multidrug resistance efflux transporter EmrE"/>
    <property type="match status" value="2"/>
</dbReference>
<feature type="transmembrane region" description="Helical" evidence="1">
    <location>
        <begin position="41"/>
        <end position="58"/>
    </location>
</feature>
<feature type="transmembrane region" description="Helical" evidence="1">
    <location>
        <begin position="70"/>
        <end position="89"/>
    </location>
</feature>
<feature type="transmembrane region" description="Helical" evidence="1">
    <location>
        <begin position="149"/>
        <end position="169"/>
    </location>
</feature>
<proteinExistence type="predicted"/>
<feature type="transmembrane region" description="Helical" evidence="1">
    <location>
        <begin position="268"/>
        <end position="287"/>
    </location>
</feature>
<sequence>MRSRLDPLTLLAILATLLVWSSSFACISYGLRSFSPGELALLRFLVASLCFLPAIVTGRIPVPERRDWPMIALLGLMGITLYQVCLGTAQTRISAGAAAVVIALVPGVTAALAALRLGERLSARAWGGLGVAFLGAILITVGAGKEIRFEPLALLALVSVFATSGYFVLQRPLMQRMTPIGFTAWSLIAGAVGLLPFGFHLPAAVSAAPAGQILSVVYLGVAPSALGYILWNFALSRAPVSRVASFIYLQPLIATLIAWAWLGQVPTLIMVLGGSAAVGGVILANTAGATAKRPARAACEETV</sequence>
<keyword evidence="1" id="KW-1133">Transmembrane helix</keyword>
<dbReference type="EMBL" id="BMJQ01000010">
    <property type="protein sequence ID" value="GGF28205.1"/>
    <property type="molecule type" value="Genomic_DNA"/>
</dbReference>
<gene>
    <name evidence="3" type="ORF">GCM10011611_37800</name>
</gene>
<feature type="transmembrane region" description="Helical" evidence="1">
    <location>
        <begin position="95"/>
        <end position="118"/>
    </location>
</feature>
<evidence type="ECO:0000313" key="4">
    <source>
        <dbReference type="Proteomes" id="UP000646365"/>
    </source>
</evidence>
<dbReference type="RefSeq" id="WP_189048608.1">
    <property type="nucleotide sequence ID" value="NZ_BMJQ01000010.1"/>
</dbReference>
<feature type="domain" description="EamA" evidence="2">
    <location>
        <begin position="10"/>
        <end position="140"/>
    </location>
</feature>
<dbReference type="GO" id="GO:0016020">
    <property type="term" value="C:membrane"/>
    <property type="evidence" value="ECO:0007669"/>
    <property type="project" value="InterPro"/>
</dbReference>
<keyword evidence="1" id="KW-0472">Membrane</keyword>